<sequence length="273" mass="31664">MTNSIKISPQRTSFILSASVILYWATDSYLYLNCHINLMEYSTPVILYITAMILACGVLKHFFFRFITKNELSLSFGKQVKPLPVELTEQIKEIEPECPNAKDINPVNLVAESVVKQDYMDNYEVRVAEIERKKAERQADIKRVIHEYTTFVMTEFLSKENLEILHENIEYFAHGRPDLYKPIRSVLDNLLRSIDLMHFVWNIGERLSISLIDRATFIHTIFPHELKDASIKYLSKNLRTCGVCKIALDIPKTGDYHFKCMKNDSESDLDSTN</sequence>
<keyword evidence="1" id="KW-0812">Transmembrane</keyword>
<protein>
    <recommendedName>
        <fullName evidence="4">Transmembrane protein</fullName>
    </recommendedName>
</protein>
<feature type="transmembrane region" description="Helical" evidence="1">
    <location>
        <begin position="12"/>
        <end position="32"/>
    </location>
</feature>
<dbReference type="Proteomes" id="UP000470332">
    <property type="component" value="Unassembled WGS sequence"/>
</dbReference>
<organism evidence="2 3">
    <name type="scientific">Phocaeicola vulgatus</name>
    <name type="common">Bacteroides vulgatus</name>
    <dbReference type="NCBI Taxonomy" id="821"/>
    <lineage>
        <taxon>Bacteria</taxon>
        <taxon>Pseudomonadati</taxon>
        <taxon>Bacteroidota</taxon>
        <taxon>Bacteroidia</taxon>
        <taxon>Bacteroidales</taxon>
        <taxon>Bacteroidaceae</taxon>
        <taxon>Phocaeicola</taxon>
    </lineage>
</organism>
<accession>A0A7J5FU00</accession>
<comment type="caution">
    <text evidence="2">The sequence shown here is derived from an EMBL/GenBank/DDBJ whole genome shotgun (WGS) entry which is preliminary data.</text>
</comment>
<gene>
    <name evidence="2" type="ORF">GAS37_20095</name>
</gene>
<evidence type="ECO:0008006" key="4">
    <source>
        <dbReference type="Google" id="ProtNLM"/>
    </source>
</evidence>
<name>A0A7J5FU00_PHOVU</name>
<feature type="transmembrane region" description="Helical" evidence="1">
    <location>
        <begin position="44"/>
        <end position="63"/>
    </location>
</feature>
<evidence type="ECO:0000313" key="3">
    <source>
        <dbReference type="Proteomes" id="UP000470332"/>
    </source>
</evidence>
<keyword evidence="1" id="KW-1133">Transmembrane helix</keyword>
<reference evidence="2 3" key="1">
    <citation type="journal article" date="2019" name="Nat. Med.">
        <title>A library of human gut bacterial isolates paired with longitudinal multiomics data enables mechanistic microbiome research.</title>
        <authorList>
            <person name="Poyet M."/>
            <person name="Groussin M."/>
            <person name="Gibbons S.M."/>
            <person name="Avila-Pacheco J."/>
            <person name="Jiang X."/>
            <person name="Kearney S.M."/>
            <person name="Perrotta A.R."/>
            <person name="Berdy B."/>
            <person name="Zhao S."/>
            <person name="Lieberman T.D."/>
            <person name="Swanson P.K."/>
            <person name="Smith M."/>
            <person name="Roesemann S."/>
            <person name="Alexander J.E."/>
            <person name="Rich S.A."/>
            <person name="Livny J."/>
            <person name="Vlamakis H."/>
            <person name="Clish C."/>
            <person name="Bullock K."/>
            <person name="Deik A."/>
            <person name="Scott J."/>
            <person name="Pierce K.A."/>
            <person name="Xavier R.J."/>
            <person name="Alm E.J."/>
        </authorList>
    </citation>
    <scope>NUCLEOTIDE SEQUENCE [LARGE SCALE GENOMIC DNA]</scope>
    <source>
        <strain evidence="2 3">BIOML-A9</strain>
    </source>
</reference>
<evidence type="ECO:0000313" key="2">
    <source>
        <dbReference type="EMBL" id="KAB3855044.1"/>
    </source>
</evidence>
<evidence type="ECO:0000256" key="1">
    <source>
        <dbReference type="SAM" id="Phobius"/>
    </source>
</evidence>
<keyword evidence="1" id="KW-0472">Membrane</keyword>
<dbReference type="AlphaFoldDB" id="A0A7J5FU00"/>
<dbReference type="EMBL" id="WCXA01000056">
    <property type="protein sequence ID" value="KAB3855044.1"/>
    <property type="molecule type" value="Genomic_DNA"/>
</dbReference>
<proteinExistence type="predicted"/>